<accession>A0A183F8M7</accession>
<reference evidence="4" key="2">
    <citation type="submission" date="2019-09" db="UniProtKB">
        <authorList>
            <consortium name="WormBaseParasite"/>
        </authorList>
    </citation>
    <scope>IDENTIFICATION</scope>
</reference>
<feature type="compositionally biased region" description="Polar residues" evidence="1">
    <location>
        <begin position="104"/>
        <end position="116"/>
    </location>
</feature>
<dbReference type="WBParaSite" id="HPBE_0000251901-mRNA-1">
    <property type="protein sequence ID" value="HPBE_0000251901-mRNA-1"/>
    <property type="gene ID" value="HPBE_0000251901"/>
</dbReference>
<feature type="region of interest" description="Disordered" evidence="1">
    <location>
        <begin position="41"/>
        <end position="116"/>
    </location>
</feature>
<protein>
    <submittedName>
        <fullName evidence="2 4">Uncharacterized protein</fullName>
    </submittedName>
</protein>
<evidence type="ECO:0000313" key="3">
    <source>
        <dbReference type="Proteomes" id="UP000050761"/>
    </source>
</evidence>
<name>A0A183F8M7_HELPZ</name>
<sequence>MYGGTGSHVSADAASRVTAPCSSHIHKCFHKVIHNISVHPVLTADGDGDDDDEGEPAYHDGGPKATSSTSGSDDHEARLRPSSIADDEDHGRPLAWGRQVDPTVHTSAPDNSTVED</sequence>
<gene>
    <name evidence="2" type="ORF">HPBE_LOCUS2520</name>
</gene>
<evidence type="ECO:0000313" key="2">
    <source>
        <dbReference type="EMBL" id="VDO25899.1"/>
    </source>
</evidence>
<proteinExistence type="predicted"/>
<evidence type="ECO:0000256" key="1">
    <source>
        <dbReference type="SAM" id="MobiDB-lite"/>
    </source>
</evidence>
<dbReference type="Proteomes" id="UP000050761">
    <property type="component" value="Unassembled WGS sequence"/>
</dbReference>
<feature type="compositionally biased region" description="Acidic residues" evidence="1">
    <location>
        <begin position="46"/>
        <end position="55"/>
    </location>
</feature>
<evidence type="ECO:0000313" key="4">
    <source>
        <dbReference type="WBParaSite" id="HPBE_0000251901-mRNA-1"/>
    </source>
</evidence>
<reference evidence="2 3" key="1">
    <citation type="submission" date="2018-11" db="EMBL/GenBank/DDBJ databases">
        <authorList>
            <consortium name="Pathogen Informatics"/>
        </authorList>
    </citation>
    <scope>NUCLEOTIDE SEQUENCE [LARGE SCALE GENOMIC DNA]</scope>
</reference>
<organism evidence="3 4">
    <name type="scientific">Heligmosomoides polygyrus</name>
    <name type="common">Parasitic roundworm</name>
    <dbReference type="NCBI Taxonomy" id="6339"/>
    <lineage>
        <taxon>Eukaryota</taxon>
        <taxon>Metazoa</taxon>
        <taxon>Ecdysozoa</taxon>
        <taxon>Nematoda</taxon>
        <taxon>Chromadorea</taxon>
        <taxon>Rhabditida</taxon>
        <taxon>Rhabditina</taxon>
        <taxon>Rhabditomorpha</taxon>
        <taxon>Strongyloidea</taxon>
        <taxon>Heligmosomidae</taxon>
        <taxon>Heligmosomoides</taxon>
    </lineage>
</organism>
<accession>A0A3P7U2R7</accession>
<keyword evidence="3" id="KW-1185">Reference proteome</keyword>
<dbReference type="AlphaFoldDB" id="A0A183F8M7"/>
<dbReference type="EMBL" id="UZAH01003936">
    <property type="protein sequence ID" value="VDO25899.1"/>
    <property type="molecule type" value="Genomic_DNA"/>
</dbReference>